<feature type="domain" description="N-acetyltransferase" evidence="6">
    <location>
        <begin position="7"/>
        <end position="166"/>
    </location>
</feature>
<evidence type="ECO:0000256" key="1">
    <source>
        <dbReference type="ARBA" id="ARBA00009213"/>
    </source>
</evidence>
<feature type="binding site" evidence="5">
    <location>
        <begin position="93"/>
        <end position="98"/>
    </location>
    <ligand>
        <name>acetyl-CoA</name>
        <dbReference type="ChEBI" id="CHEBI:57288"/>
    </ligand>
</feature>
<dbReference type="PANTHER" id="PTHR37817">
    <property type="entry name" value="N-ACETYLTRANSFERASE EIS"/>
    <property type="match status" value="1"/>
</dbReference>
<keyword evidence="8" id="KW-1185">Reference proteome</keyword>
<dbReference type="PATRIC" id="fig|1653479.3.peg.2676"/>
<dbReference type="Pfam" id="PF13530">
    <property type="entry name" value="SCP2_2"/>
    <property type="match status" value="1"/>
</dbReference>
<protein>
    <submittedName>
        <fullName evidence="7">Enhanced intracellular survival protein</fullName>
    </submittedName>
</protein>
<dbReference type="SUPFAM" id="SSF55718">
    <property type="entry name" value="SCP-like"/>
    <property type="match status" value="1"/>
</dbReference>
<dbReference type="InterPro" id="IPR051554">
    <property type="entry name" value="Acetyltransferase_Eis"/>
</dbReference>
<feature type="binding site" evidence="5">
    <location>
        <begin position="121"/>
        <end position="122"/>
    </location>
    <ligand>
        <name>acetyl-CoA</name>
        <dbReference type="ChEBI" id="CHEBI:57288"/>
    </ligand>
</feature>
<dbReference type="InterPro" id="IPR016181">
    <property type="entry name" value="Acyl_CoA_acyltransferase"/>
</dbReference>
<reference evidence="7 8" key="1">
    <citation type="journal article" date="2016" name="Genome Announc.">
        <title>Complete Genome and Plasmid Sequences for Rhodococcus fascians D188 and Draft Sequences for Rhodococcus Isolates PBTS 1 and PBTS 2.</title>
        <authorList>
            <person name="Stamler R.A."/>
            <person name="Vereecke D."/>
            <person name="Zhang Y."/>
            <person name="Schilkey F."/>
            <person name="Devitt N."/>
            <person name="Randall J.J."/>
        </authorList>
    </citation>
    <scope>NUCLEOTIDE SEQUENCE [LARGE SCALE GENOMIC DNA]</scope>
    <source>
        <strain evidence="7 8">PBTS2</strain>
    </source>
</reference>
<keyword evidence="4 5" id="KW-0012">Acyltransferase</keyword>
<dbReference type="AlphaFoldDB" id="A0A143QN82"/>
<dbReference type="Proteomes" id="UP000076038">
    <property type="component" value="Chromosome"/>
</dbReference>
<dbReference type="GO" id="GO:0034069">
    <property type="term" value="F:aminoglycoside N-acetyltransferase activity"/>
    <property type="evidence" value="ECO:0007669"/>
    <property type="project" value="TreeGrafter"/>
</dbReference>
<reference evidence="8" key="2">
    <citation type="submission" date="2016-04" db="EMBL/GenBank/DDBJ databases">
        <title>Complete Genome and Plasmid Sequences for Rhodococcus fascians D188 and Draft Sequences for Rhodococcus spp. Isolates PBTS 1 and PBTS 2.</title>
        <authorList>
            <person name="Stamer R."/>
            <person name="Vereecke D."/>
            <person name="Zhang Y."/>
            <person name="Schilkey F."/>
            <person name="Devitt N."/>
            <person name="Randall J."/>
        </authorList>
    </citation>
    <scope>NUCLEOTIDE SEQUENCE [LARGE SCALE GENOMIC DNA]</scope>
    <source>
        <strain evidence="8">PBTS2</strain>
    </source>
</reference>
<dbReference type="InterPro" id="IPR022902">
    <property type="entry name" value="NAcTrfase_Eis"/>
</dbReference>
<organism evidence="7 8">
    <name type="scientific">Rhodococcoides fascians</name>
    <name type="common">Rhodococcus fascians</name>
    <dbReference type="NCBI Taxonomy" id="1828"/>
    <lineage>
        <taxon>Bacteria</taxon>
        <taxon>Bacillati</taxon>
        <taxon>Actinomycetota</taxon>
        <taxon>Actinomycetes</taxon>
        <taxon>Mycobacteriales</taxon>
        <taxon>Nocardiaceae</taxon>
        <taxon>Rhodococcoides</taxon>
    </lineage>
</organism>
<dbReference type="Pfam" id="PF17668">
    <property type="entry name" value="Acetyltransf_17"/>
    <property type="match status" value="1"/>
</dbReference>
<dbReference type="Pfam" id="PF13527">
    <property type="entry name" value="Acetyltransf_9"/>
    <property type="match status" value="1"/>
</dbReference>
<dbReference type="NCBIfam" id="NF002367">
    <property type="entry name" value="PRK01346.1-4"/>
    <property type="match status" value="1"/>
</dbReference>
<dbReference type="InterPro" id="IPR025559">
    <property type="entry name" value="Eis_dom"/>
</dbReference>
<dbReference type="EMBL" id="CP015220">
    <property type="protein sequence ID" value="AMY23942.1"/>
    <property type="molecule type" value="Genomic_DNA"/>
</dbReference>
<dbReference type="RefSeq" id="WP_063216612.1">
    <property type="nucleotide sequence ID" value="NZ_CP015220.1"/>
</dbReference>
<dbReference type="Gene3D" id="3.40.630.30">
    <property type="match status" value="2"/>
</dbReference>
<dbReference type="KEGG" id="rhs:A3Q41_02647"/>
<dbReference type="InterPro" id="IPR036527">
    <property type="entry name" value="SCP2_sterol-bd_dom_sf"/>
</dbReference>
<sequence length="399" mass="44231">MTTDESITIRTATDDDWDAVALLDAHAFGEHQNAEDLAETQILTKSEHVYLAWDGETPVGVAMHFPMSVTVPGGAQVEASGVSWVSVAPTHRRRGILRSMFTQQHRALNDAGAPLSLLTASEATIYGRFGYGPVTEEISVSIDRRFAQFRKDAPPATGVRLIESAEATELLPDIYHRWQQQTAGAQPKPPIRWERFFADRENRRGGLTALFFVVHPDGYVAYRRGRNPSRVVVEEFIAVTDDAYAALWQILVGVDLVDTIEVRQARDEALPFLLTNNRLPKVTAHHDALWARIMHVEPALEARTYALDTSLIIAVRDPFLDAGGTYSLTVTDGRATCTRVESEPDIELDIDVLASIYFGTHRARLFAAANRLTARNEESLHALPLTFGTARPAVMGWGF</sequence>
<dbReference type="InterPro" id="IPR000182">
    <property type="entry name" value="GNAT_dom"/>
</dbReference>
<dbReference type="HAMAP" id="MF_01812">
    <property type="entry name" value="Eis"/>
    <property type="match status" value="1"/>
</dbReference>
<gene>
    <name evidence="7" type="primary">eis</name>
    <name evidence="7" type="ORF">A3Q41_02647</name>
</gene>
<dbReference type="InterPro" id="IPR041380">
    <property type="entry name" value="Acetyltransf_17"/>
</dbReference>
<evidence type="ECO:0000256" key="2">
    <source>
        <dbReference type="ARBA" id="ARBA00022488"/>
    </source>
</evidence>
<accession>A0A143QN82</accession>
<dbReference type="SUPFAM" id="SSF55729">
    <property type="entry name" value="Acyl-CoA N-acyltransferases (Nat)"/>
    <property type="match status" value="1"/>
</dbReference>
<evidence type="ECO:0000313" key="8">
    <source>
        <dbReference type="Proteomes" id="UP000076038"/>
    </source>
</evidence>
<evidence type="ECO:0000256" key="4">
    <source>
        <dbReference type="ARBA" id="ARBA00023315"/>
    </source>
</evidence>
<dbReference type="PANTHER" id="PTHR37817:SF1">
    <property type="entry name" value="N-ACETYLTRANSFERASE EIS"/>
    <property type="match status" value="1"/>
</dbReference>
<evidence type="ECO:0000256" key="5">
    <source>
        <dbReference type="HAMAP-Rule" id="MF_01812"/>
    </source>
</evidence>
<comment type="similarity">
    <text evidence="1 5">Belongs to the acetyltransferase Eis family.</text>
</comment>
<evidence type="ECO:0000313" key="7">
    <source>
        <dbReference type="EMBL" id="AMY23942.1"/>
    </source>
</evidence>
<keyword evidence="3 5" id="KW-0808">Transferase</keyword>
<evidence type="ECO:0000259" key="6">
    <source>
        <dbReference type="PROSITE" id="PS51186"/>
    </source>
</evidence>
<feature type="active site" description="Proton acceptor; via carboxylate" evidence="5">
    <location>
        <position position="399"/>
    </location>
</feature>
<feature type="active site" description="Proton donor" evidence="5">
    <location>
        <position position="126"/>
    </location>
</feature>
<comment type="subunit">
    <text evidence="5">Homohexamer; trimer of dimers.</text>
</comment>
<dbReference type="GO" id="GO:0030649">
    <property type="term" value="P:aminoglycoside antibiotic catabolic process"/>
    <property type="evidence" value="ECO:0007669"/>
    <property type="project" value="TreeGrafter"/>
</dbReference>
<keyword evidence="2" id="KW-1036">Host cytoplasmic vesicle</keyword>
<proteinExistence type="inferred from homology"/>
<feature type="binding site" evidence="5">
    <location>
        <begin position="85"/>
        <end position="87"/>
    </location>
    <ligand>
        <name>acetyl-CoA</name>
        <dbReference type="ChEBI" id="CHEBI:57288"/>
    </ligand>
</feature>
<name>A0A143QN82_RHOFA</name>
<dbReference type="Gene3D" id="3.30.1050.10">
    <property type="entry name" value="SCP2 sterol-binding domain"/>
    <property type="match status" value="1"/>
</dbReference>
<dbReference type="OrthoDB" id="8399956at2"/>
<evidence type="ECO:0000256" key="3">
    <source>
        <dbReference type="ARBA" id="ARBA00022679"/>
    </source>
</evidence>
<dbReference type="PROSITE" id="PS51186">
    <property type="entry name" value="GNAT"/>
    <property type="match status" value="1"/>
</dbReference>